<feature type="domain" description="Calx-beta" evidence="5">
    <location>
        <begin position="422"/>
        <end position="520"/>
    </location>
</feature>
<dbReference type="SMART" id="SM00237">
    <property type="entry name" value="Calx_beta"/>
    <property type="match status" value="2"/>
</dbReference>
<dbReference type="Pfam" id="PF03160">
    <property type="entry name" value="Calx-beta"/>
    <property type="match status" value="4"/>
</dbReference>
<dbReference type="InterPro" id="IPR001434">
    <property type="entry name" value="OmcB-like_DUF11"/>
</dbReference>
<dbReference type="InterPro" id="IPR038081">
    <property type="entry name" value="CalX-like_sf"/>
</dbReference>
<evidence type="ECO:0000256" key="2">
    <source>
        <dbReference type="ARBA" id="ARBA00022737"/>
    </source>
</evidence>
<dbReference type="GO" id="GO:0030001">
    <property type="term" value="P:metal ion transport"/>
    <property type="evidence" value="ECO:0007669"/>
    <property type="project" value="TreeGrafter"/>
</dbReference>
<dbReference type="GO" id="GO:0007154">
    <property type="term" value="P:cell communication"/>
    <property type="evidence" value="ECO:0007669"/>
    <property type="project" value="InterPro"/>
</dbReference>
<dbReference type="SUPFAM" id="SSF141072">
    <property type="entry name" value="CalX-like"/>
    <property type="match status" value="2"/>
</dbReference>
<evidence type="ECO:0000313" key="7">
    <source>
        <dbReference type="Proteomes" id="UP000184231"/>
    </source>
</evidence>
<dbReference type="RefSeq" id="WP_143150541.1">
    <property type="nucleotide sequence ID" value="NZ_FQYX01000037.1"/>
</dbReference>
<keyword evidence="1" id="KW-0732">Signal</keyword>
<dbReference type="InterPro" id="IPR003644">
    <property type="entry name" value="Calx_beta"/>
</dbReference>
<evidence type="ECO:0000256" key="4">
    <source>
        <dbReference type="ARBA" id="ARBA00023065"/>
    </source>
</evidence>
<dbReference type="NCBIfam" id="TIGR01451">
    <property type="entry name" value="B_ant_repeat"/>
    <property type="match status" value="2"/>
</dbReference>
<keyword evidence="3" id="KW-0106">Calcium</keyword>
<gene>
    <name evidence="6" type="ORF">SAMN04487911_13730</name>
</gene>
<dbReference type="Proteomes" id="UP000184231">
    <property type="component" value="Unassembled WGS sequence"/>
</dbReference>
<dbReference type="InterPro" id="IPR018247">
    <property type="entry name" value="EF_Hand_1_Ca_BS"/>
</dbReference>
<keyword evidence="4" id="KW-0406">Ion transport</keyword>
<dbReference type="PANTHER" id="PTHR11878">
    <property type="entry name" value="SODIUM/CALCIUM EXCHANGER"/>
    <property type="match status" value="1"/>
</dbReference>
<dbReference type="GO" id="GO:0016020">
    <property type="term" value="C:membrane"/>
    <property type="evidence" value="ECO:0007669"/>
    <property type="project" value="InterPro"/>
</dbReference>
<keyword evidence="4" id="KW-0813">Transport</keyword>
<dbReference type="NCBIfam" id="TIGR04131">
    <property type="entry name" value="Bac_Flav_CTERM"/>
    <property type="match status" value="1"/>
</dbReference>
<dbReference type="SUPFAM" id="SSF103647">
    <property type="entry name" value="TSP type-3 repeat"/>
    <property type="match status" value="1"/>
</dbReference>
<dbReference type="PROSITE" id="PS00018">
    <property type="entry name" value="EF_HAND_1"/>
    <property type="match status" value="1"/>
</dbReference>
<organism evidence="6 7">
    <name type="scientific">Arenibacter nanhaiticus</name>
    <dbReference type="NCBI Taxonomy" id="558155"/>
    <lineage>
        <taxon>Bacteria</taxon>
        <taxon>Pseudomonadati</taxon>
        <taxon>Bacteroidota</taxon>
        <taxon>Flavobacteriia</taxon>
        <taxon>Flavobacteriales</taxon>
        <taxon>Flavobacteriaceae</taxon>
        <taxon>Arenibacter</taxon>
    </lineage>
</organism>
<dbReference type="STRING" id="558155.SAMN04487911_13730"/>
<dbReference type="Pfam" id="PF19081">
    <property type="entry name" value="Ig_7"/>
    <property type="match status" value="1"/>
</dbReference>
<dbReference type="InterPro" id="IPR028974">
    <property type="entry name" value="TSP_type-3_rpt"/>
</dbReference>
<evidence type="ECO:0000256" key="1">
    <source>
        <dbReference type="ARBA" id="ARBA00022729"/>
    </source>
</evidence>
<reference evidence="7" key="1">
    <citation type="submission" date="2016-11" db="EMBL/GenBank/DDBJ databases">
        <authorList>
            <person name="Varghese N."/>
            <person name="Submissions S."/>
        </authorList>
    </citation>
    <scope>NUCLEOTIDE SEQUENCE [LARGE SCALE GENOMIC DNA]</scope>
    <source>
        <strain evidence="7">CGMCC 1.8863</strain>
    </source>
</reference>
<dbReference type="Pfam" id="PF13585">
    <property type="entry name" value="CHU_C"/>
    <property type="match status" value="1"/>
</dbReference>
<proteinExistence type="predicted"/>
<dbReference type="GO" id="GO:0005509">
    <property type="term" value="F:calcium ion binding"/>
    <property type="evidence" value="ECO:0007669"/>
    <property type="project" value="InterPro"/>
</dbReference>
<evidence type="ECO:0000313" key="6">
    <source>
        <dbReference type="EMBL" id="SHJ79019.1"/>
    </source>
</evidence>
<keyword evidence="2" id="KW-0677">Repeat</keyword>
<feature type="non-terminal residue" evidence="6">
    <location>
        <position position="1"/>
    </location>
</feature>
<accession>A0A1M6M6H8</accession>
<dbReference type="OrthoDB" id="1236981at2"/>
<dbReference type="AlphaFoldDB" id="A0A1M6M6H8"/>
<dbReference type="Pfam" id="PF01345">
    <property type="entry name" value="DUF11"/>
    <property type="match status" value="2"/>
</dbReference>
<evidence type="ECO:0000256" key="3">
    <source>
        <dbReference type="ARBA" id="ARBA00022837"/>
    </source>
</evidence>
<sequence>TSQPTSNVVFDIVSGDPSEGTVGPSSLTFTTANWDTAQTVNVTAVDDAVADGAQVYDITISVDAPNSDNSFNALADKTVTVTNTDDDNVGINITPLILTTTEGGTSQTFSLVLNSAPTSNVVVLATSLDTTEGVVSPASLTFSPANWNVPRTVTVTPVNDDIVDGDQTYNVRLRIDDDNSDDSFDSLADQNVVVTNTDNDSVGINIGPISGNTSEAGTTANFLVTLSSEPTAPVTIALSSSDTAEGAVAANVVIPIADWQMGVPVTVTGVADNTVDGNQNYTIITGNVTSADANYNTISGADVADVDVLNLDIDQATIAINTTTVTVNEGVGTAVLTVTLFGNVANSFTVDYATQNNTATAGALFDYMAVNGELSFVGNNGESQNIVVDINDDLFVEPSETFFVNVSNVEGIGNITIGNASATVSITDNDSANITIDDVIVAENQSEAVFTLTLTGSSIGSFDVNYNTVDGTAIAGEDYTSVTGAVTFSGNDGETQTVSVPIINDNIVELEDESFTLNLSSTTNVLVSIGDGEGLGTILDDETCPAGPIAPVLNTEVATVFCDVPNQDLNAYTNSVPPAGTVLTWSTDIIDLTDEANHLGSSIVDSEFPGTYYGFFYDAVNGCASPALEITLDFKNSPIITSTTGAERCGEGTVVLEAIVDEGILNWYAAAIGGPILGTGTSFTTPILTATTTYYVASSEDGCNSTRIPVIAAVFPEVSPGVPSNTTACSIVSDDGPTTVALDNQLSDADSGEWVFSSGPVTTIEIGTGNIVDFEGLANGDYLFTYTTNGAQAPCTNSSVSITISVSDCTIDTDNDGIIDDNEIVLGTDPNNADSDGDGIDDGQEVGDDVNNPIDTDGDGIIDALDSNILDSDNDGIVDQLDPANDNPCIPNISSACIIDLAIVKTVNNQSPRLGDQVVYTIAVSNLSQTAINTIEINDPISDIAGLEYISHTASLGSFNELSGLWEIDSIEMGETVRLEITLLTIAEGNYTNTATVSQSQPADSNVANNTSSIDIMVNPPDDIDLGLEKSVDKDNPLVGDEIVFTILLTNNSPRRVTAVRINELIDSSIGFEYVSHTATKGTYDEIVGVWELPEILGNEMNTLEIRVSVPIEGSFRNTVRIVDTFPNDNNEDNNIAFVDIIVGARSNGESGFVFNQISPNNDGINDVLKINDIQSYPNTTLEIYDRYGNQVFATKKYDNTWSGTGKNGDLPKGTYFYILHLGEGTQVKKGWLQIIR</sequence>
<dbReference type="InterPro" id="IPR026341">
    <property type="entry name" value="T9SS_type_B"/>
</dbReference>
<dbReference type="Gene3D" id="2.60.40.2030">
    <property type="match status" value="2"/>
</dbReference>
<feature type="domain" description="Calx-beta" evidence="5">
    <location>
        <begin position="306"/>
        <end position="407"/>
    </location>
</feature>
<dbReference type="InterPro" id="IPR047589">
    <property type="entry name" value="DUF11_rpt"/>
</dbReference>
<name>A0A1M6M6H8_9FLAO</name>
<dbReference type="PANTHER" id="PTHR11878:SF65">
    <property type="entry name" value="NA_CA-EXCHANGE PROTEIN, ISOFORM G"/>
    <property type="match status" value="1"/>
</dbReference>
<dbReference type="EMBL" id="FQYX01000037">
    <property type="protein sequence ID" value="SHJ79019.1"/>
    <property type="molecule type" value="Genomic_DNA"/>
</dbReference>
<evidence type="ECO:0000259" key="5">
    <source>
        <dbReference type="SMART" id="SM00237"/>
    </source>
</evidence>
<dbReference type="InterPro" id="IPR051171">
    <property type="entry name" value="CaCA"/>
</dbReference>
<keyword evidence="7" id="KW-1185">Reference proteome</keyword>
<dbReference type="InterPro" id="IPR044023">
    <property type="entry name" value="Ig_7"/>
</dbReference>
<protein>
    <submittedName>
        <fullName evidence="6">Conserved repeat domain-containing protein/gliding motility-associated C-terminal domain-containing protein</fullName>
    </submittedName>
</protein>